<evidence type="ECO:0000313" key="1">
    <source>
        <dbReference type="EMBL" id="CDQ01007.1"/>
    </source>
</evidence>
<gene>
    <name evidence="1" type="primary">Bm14673</name>
    <name evidence="1" type="ORF">BM_Bm14673</name>
</gene>
<sequence>MFGDISEMYFSHAIDKLMRSVVYARIPHCHYM</sequence>
<dbReference type="EMBL" id="LN857015">
    <property type="protein sequence ID" value="CDQ01007.1"/>
    <property type="molecule type" value="Genomic_DNA"/>
</dbReference>
<dbReference type="AlphaFoldDB" id="A0A1I9G558"/>
<name>A0A1I9G558_BRUMA</name>
<organism evidence="1">
    <name type="scientific">Brugia malayi</name>
    <name type="common">Filarial nematode worm</name>
    <dbReference type="NCBI Taxonomy" id="6279"/>
    <lineage>
        <taxon>Eukaryota</taxon>
        <taxon>Metazoa</taxon>
        <taxon>Ecdysozoa</taxon>
        <taxon>Nematoda</taxon>
        <taxon>Chromadorea</taxon>
        <taxon>Rhabditida</taxon>
        <taxon>Spirurina</taxon>
        <taxon>Spiruromorpha</taxon>
        <taxon>Filarioidea</taxon>
        <taxon>Onchocercidae</taxon>
        <taxon>Brugia</taxon>
    </lineage>
</organism>
<reference evidence="1" key="2">
    <citation type="submission" date="2012-12" db="EMBL/GenBank/DDBJ databases">
        <authorList>
            <consortium name="WormBase Consortium"/>
            <person name="Ghedin E."/>
            <person name="Paulini M."/>
        </authorList>
    </citation>
    <scope>NUCLEOTIDE SEQUENCE</scope>
    <source>
        <strain evidence="1">FR3</strain>
    </source>
</reference>
<protein>
    <submittedName>
        <fullName evidence="1">Bm14673</fullName>
    </submittedName>
</protein>
<proteinExistence type="predicted"/>
<accession>A0A1I9G558</accession>
<reference evidence="1" key="1">
    <citation type="journal article" date="2007" name="Science">
        <title>Draft genome of the filarial nematode parasite Brugia malayi.</title>
        <authorList>
            <person name="Ghedin E."/>
            <person name="Wang S."/>
            <person name="Spiro D."/>
            <person name="Caler E."/>
            <person name="Zhao Q."/>
            <person name="Crabtree J."/>
            <person name="Allen J.E."/>
            <person name="Delcher A.L."/>
            <person name="Guiliano D.B."/>
            <person name="Miranda-Saavedra D."/>
            <person name="Angiuoli S.V."/>
            <person name="Creasy T."/>
            <person name="Amedeo P."/>
            <person name="Haas B."/>
            <person name="El-Sayed N.M."/>
            <person name="Wortman J.R."/>
            <person name="Feldblyum T."/>
            <person name="Tallon L."/>
            <person name="Schatz M."/>
            <person name="Shumway M."/>
            <person name="Koo H."/>
            <person name="Salzberg S.L."/>
            <person name="Schobel S."/>
            <person name="Pertea M."/>
            <person name="Pop M."/>
            <person name="White O."/>
            <person name="Barton G.J."/>
            <person name="Carlow C.K."/>
            <person name="Crawford M.J."/>
            <person name="Daub J."/>
            <person name="Dimmic M.W."/>
            <person name="Estes C.F."/>
            <person name="Foster J.M."/>
            <person name="Ganatra M."/>
            <person name="Gregory W.F."/>
            <person name="Johnson N.M."/>
            <person name="Jin J."/>
            <person name="Komuniecki R."/>
            <person name="Korf I."/>
            <person name="Kumar S."/>
            <person name="Laney S."/>
            <person name="Li B.W."/>
            <person name="Li W."/>
            <person name="Lindblom T.H."/>
            <person name="Lustigman S."/>
            <person name="Ma D."/>
            <person name="Maina C.V."/>
            <person name="Martin D.M."/>
            <person name="McCarter J.P."/>
            <person name="McReynolds L."/>
            <person name="Mitreva M."/>
            <person name="Nutman T.B."/>
            <person name="Parkinson J."/>
            <person name="Peregrin-Alvarez J.M."/>
            <person name="Poole C."/>
            <person name="Ren Q."/>
            <person name="Saunders L."/>
            <person name="Sluder A.E."/>
            <person name="Smith K."/>
            <person name="Stanke M."/>
            <person name="Unnasch T.R."/>
            <person name="Ware J."/>
            <person name="Wei A.D."/>
            <person name="Weil G."/>
            <person name="Williams D.J."/>
            <person name="Zhang Y."/>
            <person name="Williams S.A."/>
            <person name="Fraser-Liggett C."/>
            <person name="Slatko B."/>
            <person name="Blaxter M.L."/>
            <person name="Scott A.L."/>
        </authorList>
    </citation>
    <scope>NUCLEOTIDE SEQUENCE</scope>
    <source>
        <strain evidence="1">FR3</strain>
    </source>
</reference>